<proteinExistence type="predicted"/>
<feature type="compositionally biased region" description="Basic and acidic residues" evidence="1">
    <location>
        <begin position="1"/>
        <end position="15"/>
    </location>
</feature>
<organism evidence="2 3">
    <name type="scientific">Haloferax profundi</name>
    <dbReference type="NCBI Taxonomy" id="1544718"/>
    <lineage>
        <taxon>Archaea</taxon>
        <taxon>Methanobacteriati</taxon>
        <taxon>Methanobacteriota</taxon>
        <taxon>Stenosarchaea group</taxon>
        <taxon>Halobacteria</taxon>
        <taxon>Halobacteriales</taxon>
        <taxon>Haloferacaceae</taxon>
        <taxon>Haloferax</taxon>
    </lineage>
</organism>
<sequence length="68" mass="7753">MEKDEISEFQEKHNDSGTACDDEVKDPIVESDGGEEVVEREVIVTEYDDAMARCGLWGNERWRTSNDS</sequence>
<evidence type="ECO:0000256" key="1">
    <source>
        <dbReference type="SAM" id="MobiDB-lite"/>
    </source>
</evidence>
<feature type="region of interest" description="Disordered" evidence="1">
    <location>
        <begin position="1"/>
        <end position="35"/>
    </location>
</feature>
<dbReference type="RefSeq" id="WP_058572278.1">
    <property type="nucleotide sequence ID" value="NZ_LOPV01000191.1"/>
</dbReference>
<reference evidence="2 3" key="1">
    <citation type="submission" date="2015-12" db="EMBL/GenBank/DDBJ databases">
        <title>Haloferax profundi sp. nov. isolated from the Discovery deep brine-seawater interface in the Red Sea.</title>
        <authorList>
            <person name="Zhang G."/>
            <person name="Stingl U."/>
            <person name="Rashid M."/>
        </authorList>
    </citation>
    <scope>NUCLEOTIDE SEQUENCE [LARGE SCALE GENOMIC DNA]</scope>
    <source>
        <strain evidence="2 3">SB29</strain>
    </source>
</reference>
<dbReference type="AlphaFoldDB" id="A0A0W1SLW4"/>
<evidence type="ECO:0000313" key="3">
    <source>
        <dbReference type="Proteomes" id="UP000053157"/>
    </source>
</evidence>
<accession>A0A0W1SLW4</accession>
<dbReference type="Proteomes" id="UP000053157">
    <property type="component" value="Unassembled WGS sequence"/>
</dbReference>
<evidence type="ECO:0000313" key="2">
    <source>
        <dbReference type="EMBL" id="KTG27121.1"/>
    </source>
</evidence>
<name>A0A0W1SLW4_9EURY</name>
<gene>
    <name evidence="2" type="ORF">AUR66_14880</name>
</gene>
<dbReference type="EMBL" id="LOPV01000191">
    <property type="protein sequence ID" value="KTG27121.1"/>
    <property type="molecule type" value="Genomic_DNA"/>
</dbReference>
<keyword evidence="3" id="KW-1185">Reference proteome</keyword>
<comment type="caution">
    <text evidence="2">The sequence shown here is derived from an EMBL/GenBank/DDBJ whole genome shotgun (WGS) entry which is preliminary data.</text>
</comment>
<protein>
    <submittedName>
        <fullName evidence="2">Uncharacterized protein</fullName>
    </submittedName>
</protein>